<evidence type="ECO:0000256" key="3">
    <source>
        <dbReference type="SAM" id="MobiDB-lite"/>
    </source>
</evidence>
<feature type="domain" description="RRM" evidence="4">
    <location>
        <begin position="440"/>
        <end position="519"/>
    </location>
</feature>
<feature type="compositionally biased region" description="Basic residues" evidence="3">
    <location>
        <begin position="565"/>
        <end position="574"/>
    </location>
</feature>
<keyword evidence="1 2" id="KW-0694">RNA-binding</keyword>
<feature type="compositionally biased region" description="Basic residues" evidence="3">
    <location>
        <begin position="661"/>
        <end position="670"/>
    </location>
</feature>
<name>A0AAV6L3B2_9ERIC</name>
<reference evidence="5" key="1">
    <citation type="submission" date="2020-08" db="EMBL/GenBank/DDBJ databases">
        <title>Plant Genome Project.</title>
        <authorList>
            <person name="Zhang R.-G."/>
        </authorList>
    </citation>
    <scope>NUCLEOTIDE SEQUENCE</scope>
    <source>
        <strain evidence="5">WSP0</strain>
        <tissue evidence="5">Leaf</tissue>
    </source>
</reference>
<proteinExistence type="predicted"/>
<comment type="caution">
    <text evidence="5">The sequence shown here is derived from an EMBL/GenBank/DDBJ whole genome shotgun (WGS) entry which is preliminary data.</text>
</comment>
<evidence type="ECO:0000256" key="2">
    <source>
        <dbReference type="PROSITE-ProRule" id="PRU00176"/>
    </source>
</evidence>
<dbReference type="PROSITE" id="PS50102">
    <property type="entry name" value="RRM"/>
    <property type="match status" value="3"/>
</dbReference>
<dbReference type="InterPro" id="IPR035979">
    <property type="entry name" value="RBD_domain_sf"/>
</dbReference>
<dbReference type="InterPro" id="IPR000504">
    <property type="entry name" value="RRM_dom"/>
</dbReference>
<feature type="domain" description="RRM" evidence="4">
    <location>
        <begin position="343"/>
        <end position="427"/>
    </location>
</feature>
<feature type="compositionally biased region" description="Basic residues" evidence="3">
    <location>
        <begin position="1"/>
        <end position="23"/>
    </location>
</feature>
<dbReference type="InterPro" id="IPR003954">
    <property type="entry name" value="RRM_euk-type"/>
</dbReference>
<evidence type="ECO:0000313" key="6">
    <source>
        <dbReference type="Proteomes" id="UP000823749"/>
    </source>
</evidence>
<dbReference type="GO" id="GO:0003723">
    <property type="term" value="F:RNA binding"/>
    <property type="evidence" value="ECO:0007669"/>
    <property type="project" value="UniProtKB-UniRule"/>
</dbReference>
<gene>
    <name evidence="5" type="ORF">RHGRI_008387</name>
</gene>
<keyword evidence="6" id="KW-1185">Reference proteome</keyword>
<dbReference type="Proteomes" id="UP000823749">
    <property type="component" value="Chromosome 3"/>
</dbReference>
<organism evidence="5 6">
    <name type="scientific">Rhododendron griersonianum</name>
    <dbReference type="NCBI Taxonomy" id="479676"/>
    <lineage>
        <taxon>Eukaryota</taxon>
        <taxon>Viridiplantae</taxon>
        <taxon>Streptophyta</taxon>
        <taxon>Embryophyta</taxon>
        <taxon>Tracheophyta</taxon>
        <taxon>Spermatophyta</taxon>
        <taxon>Magnoliopsida</taxon>
        <taxon>eudicotyledons</taxon>
        <taxon>Gunneridae</taxon>
        <taxon>Pentapetalae</taxon>
        <taxon>asterids</taxon>
        <taxon>Ericales</taxon>
        <taxon>Ericaceae</taxon>
        <taxon>Ericoideae</taxon>
        <taxon>Rhodoreae</taxon>
        <taxon>Rhododendron</taxon>
    </lineage>
</organism>
<feature type="compositionally biased region" description="Basic and acidic residues" evidence="3">
    <location>
        <begin position="627"/>
        <end position="641"/>
    </location>
</feature>
<feature type="compositionally biased region" description="Basic residues" evidence="3">
    <location>
        <begin position="642"/>
        <end position="654"/>
    </location>
</feature>
<dbReference type="SMART" id="SM00360">
    <property type="entry name" value="RRM"/>
    <property type="match status" value="3"/>
</dbReference>
<feature type="domain" description="RRM" evidence="4">
    <location>
        <begin position="262"/>
        <end position="341"/>
    </location>
</feature>
<dbReference type="SUPFAM" id="SSF54928">
    <property type="entry name" value="RNA-binding domain, RBD"/>
    <property type="match status" value="2"/>
</dbReference>
<dbReference type="InterPro" id="IPR012677">
    <property type="entry name" value="Nucleotide-bd_a/b_plait_sf"/>
</dbReference>
<dbReference type="AlphaFoldDB" id="A0AAV6L3B2"/>
<dbReference type="EMBL" id="JACTNZ010000003">
    <property type="protein sequence ID" value="KAG5558432.1"/>
    <property type="molecule type" value="Genomic_DNA"/>
</dbReference>
<evidence type="ECO:0000259" key="4">
    <source>
        <dbReference type="PROSITE" id="PS50102"/>
    </source>
</evidence>
<evidence type="ECO:0000313" key="5">
    <source>
        <dbReference type="EMBL" id="KAG5558432.1"/>
    </source>
</evidence>
<feature type="region of interest" description="Disordered" evidence="3">
    <location>
        <begin position="588"/>
        <end position="693"/>
    </location>
</feature>
<dbReference type="Pfam" id="PF00076">
    <property type="entry name" value="RRM_1"/>
    <property type="match status" value="3"/>
</dbReference>
<feature type="compositionally biased region" description="Basic and acidic residues" evidence="3">
    <location>
        <begin position="544"/>
        <end position="564"/>
    </location>
</feature>
<feature type="region of interest" description="Disordered" evidence="3">
    <location>
        <begin position="1"/>
        <end position="37"/>
    </location>
</feature>
<sequence length="978" mass="108386">MPPRSATRKKSTPASAKAKKSTLKSKQSVVESTPVDQNNNVELAIKGEELEATKVSTCNNQREGVSAAVNDGEGEQAVTGVGKIKQEFVDANPGFGPKVKEGAVEEERDVKGVKGDQIKVKVESFVEGGERVESVEREGGHEKNDNVYAAEGTEKCDNAAEGRDGDDGGVQLAIIPVVIVAELYSSNKGIAAAQIGDAKALGDNNSALVIYECGDGKGGDEVGGMHDTRDSEEDDLVGNEDEERTSVFFDNHFIERRKEKNLQIFIGRLDKGAVEDDLIKVFGKFGEIRSVRLARNPTTNRSRGYAFIKYATVEQAKDALSAFKDGIQVGGKHVKISASQDNDTLYMGNICKLWTKERVLEALKSYGIEDIEEIHLPNDPQKEGKIRGFALLEFSTHSDALAAFQRLRKPDAVFGRDRSAKVAFAQTPMHPNEEVLSQVKTVYVEGLTDAWNERKLKENCKQFGEVVKVKLSRNLGTRRKDYGFVTFSSRESALACIEGINNGCIGEGDVKVKASIAMPHSKGRLQKQGIRGGFKVTGFAEGPSTKEESGRENKAVSPKMEGHAKSKKAKKKAKMLAEEKGKALCELEIDGSGKPNKHQTVTEDQFVRPSSKLEKRSRKRKSLHSQVEGRGKTGAEHGHNDKRLKRQMGNKGGRKTNDSRKPKRHLHARKGSNYGADSIKYRNPSVPGLDTSSVSHQSHAYATTMSGSKRPYADMEPHAGYLEPVARKQVQRSSGYIEPPFTMHYQPLAGYQESAVVTQSQPQTGYHEPVRVKYSVPHVEYLVPSVGTYGQPHAGYLEPAVGRQSRTHAVYSESAVPNYSHDPYLRRFFRLAIYCSTLSSHFAASIDIILLVLLTELVNRISMPVVTLHMGQDILFHLPMFQVTPMLDMRVVAVLVVITKAVEEHTYLEGHTTRRKQERCGVFNLFQLSRNLFLDLSLSLSWFHKIFVNATQSCKFFIHNSNNTHLIPNRLRYGWKRD</sequence>
<accession>A0AAV6L3B2</accession>
<dbReference type="SMART" id="SM00361">
    <property type="entry name" value="RRM_1"/>
    <property type="match status" value="2"/>
</dbReference>
<dbReference type="Gene3D" id="3.30.70.330">
    <property type="match status" value="3"/>
</dbReference>
<feature type="region of interest" description="Disordered" evidence="3">
    <location>
        <begin position="538"/>
        <end position="575"/>
    </location>
</feature>
<evidence type="ECO:0000256" key="1">
    <source>
        <dbReference type="ARBA" id="ARBA00022884"/>
    </source>
</evidence>
<dbReference type="CDD" id="cd00590">
    <property type="entry name" value="RRM_SF"/>
    <property type="match status" value="3"/>
</dbReference>
<dbReference type="PANTHER" id="PTHR21245">
    <property type="entry name" value="HETEROGENEOUS NUCLEAR RIBONUCLEOPROTEIN"/>
    <property type="match status" value="1"/>
</dbReference>
<protein>
    <recommendedName>
        <fullName evidence="4">RRM domain-containing protein</fullName>
    </recommendedName>
</protein>